<dbReference type="GO" id="GO:0003899">
    <property type="term" value="F:DNA-directed RNA polymerase activity"/>
    <property type="evidence" value="ECO:0007669"/>
    <property type="project" value="InterPro"/>
</dbReference>
<gene>
    <name evidence="8" type="ORF">NEDG_00819</name>
</gene>
<comment type="caution">
    <text evidence="8">The sequence shown here is derived from an EMBL/GenBank/DDBJ whole genome shotgun (WGS) entry which is preliminary data.</text>
</comment>
<dbReference type="InterPro" id="IPR019761">
    <property type="entry name" value="DNA-dir_RNA_pol-M_15_CS"/>
</dbReference>
<organism evidence="8 9">
    <name type="scientific">Nematocida displodere</name>
    <dbReference type="NCBI Taxonomy" id="1805483"/>
    <lineage>
        <taxon>Eukaryota</taxon>
        <taxon>Fungi</taxon>
        <taxon>Fungi incertae sedis</taxon>
        <taxon>Microsporidia</taxon>
        <taxon>Nematocida</taxon>
    </lineage>
</organism>
<keyword evidence="9" id="KW-1185">Reference proteome</keyword>
<dbReference type="SUPFAM" id="SSF57783">
    <property type="entry name" value="Zinc beta-ribbon"/>
    <property type="match status" value="2"/>
</dbReference>
<evidence type="ECO:0000259" key="7">
    <source>
        <dbReference type="SMART" id="SM00661"/>
    </source>
</evidence>
<evidence type="ECO:0000313" key="8">
    <source>
        <dbReference type="EMBL" id="OAG29686.1"/>
    </source>
</evidence>
<dbReference type="GO" id="GO:0001193">
    <property type="term" value="P:maintenance of transcriptional fidelity during transcription elongation by RNA polymerase II"/>
    <property type="evidence" value="ECO:0007669"/>
    <property type="project" value="TreeGrafter"/>
</dbReference>
<proteinExistence type="inferred from homology"/>
<dbReference type="STRING" id="1805483.A0A177ED85"/>
<dbReference type="GeneID" id="93647169"/>
<dbReference type="PANTHER" id="PTHR11239">
    <property type="entry name" value="DNA-DIRECTED RNA POLYMERASE"/>
    <property type="match status" value="1"/>
</dbReference>
<feature type="domain" description="DNA-directed RNA polymerase II subunit RPB9-like zinc ribbon" evidence="7">
    <location>
        <begin position="8"/>
        <end position="61"/>
    </location>
</feature>
<dbReference type="Gene3D" id="2.20.25.10">
    <property type="match status" value="2"/>
</dbReference>
<dbReference type="OrthoDB" id="282270at2759"/>
<dbReference type="PROSITE" id="PS01030">
    <property type="entry name" value="RNA_POL_M_15KD"/>
    <property type="match status" value="1"/>
</dbReference>
<evidence type="ECO:0000256" key="3">
    <source>
        <dbReference type="ARBA" id="ARBA00022723"/>
    </source>
</evidence>
<dbReference type="EMBL" id="LTDL01000040">
    <property type="protein sequence ID" value="OAG29686.1"/>
    <property type="molecule type" value="Genomic_DNA"/>
</dbReference>
<dbReference type="InterPro" id="IPR001529">
    <property type="entry name" value="Zn_ribbon_RPB9"/>
</dbReference>
<sequence length="123" mass="14200">MSREETKQFCRECNNMLYPKEDKQEKMLYLACRNCEHFEEASSPVVYTVNYKDTVSKVRLSSAAKDIANDPTLRRISTRVCHRCRGTQHVVFQTKDIQEDSALTVNYVCRKCLKTENSGNVPA</sequence>
<dbReference type="GO" id="GO:0006367">
    <property type="term" value="P:transcription initiation at RNA polymerase II promoter"/>
    <property type="evidence" value="ECO:0007669"/>
    <property type="project" value="TreeGrafter"/>
</dbReference>
<evidence type="ECO:0000256" key="5">
    <source>
        <dbReference type="ARBA" id="ARBA00023163"/>
    </source>
</evidence>
<evidence type="ECO:0000256" key="2">
    <source>
        <dbReference type="ARBA" id="ARBA00022478"/>
    </source>
</evidence>
<dbReference type="Proteomes" id="UP000185944">
    <property type="component" value="Unassembled WGS sequence"/>
</dbReference>
<dbReference type="GO" id="GO:0046872">
    <property type="term" value="F:metal ion binding"/>
    <property type="evidence" value="ECO:0007669"/>
    <property type="project" value="UniProtKB-KW"/>
</dbReference>
<reference evidence="8 9" key="1">
    <citation type="submission" date="2016-02" db="EMBL/GenBank/DDBJ databases">
        <title>Discovery of a natural microsporidian pathogen with a broad tissue tropism in Caenorhabditis elegans.</title>
        <authorList>
            <person name="Luallen R.J."/>
            <person name="Reinke A.W."/>
            <person name="Tong L."/>
            <person name="Botts M.R."/>
            <person name="Felix M.-A."/>
            <person name="Troemel E.R."/>
        </authorList>
    </citation>
    <scope>NUCLEOTIDE SEQUENCE [LARGE SCALE GENOMIC DNA]</scope>
    <source>
        <strain evidence="8 9">JUm2807</strain>
    </source>
</reference>
<evidence type="ECO:0000256" key="4">
    <source>
        <dbReference type="ARBA" id="ARBA00022833"/>
    </source>
</evidence>
<keyword evidence="4" id="KW-0862">Zinc</keyword>
<dbReference type="RefSeq" id="XP_067544334.1">
    <property type="nucleotide sequence ID" value="XM_067688237.1"/>
</dbReference>
<dbReference type="GO" id="GO:0005665">
    <property type="term" value="C:RNA polymerase II, core complex"/>
    <property type="evidence" value="ECO:0007669"/>
    <property type="project" value="TreeGrafter"/>
</dbReference>
<evidence type="ECO:0000256" key="6">
    <source>
        <dbReference type="ARBA" id="ARBA00023242"/>
    </source>
</evidence>
<dbReference type="SMART" id="SM00661">
    <property type="entry name" value="RPOL9"/>
    <property type="match status" value="1"/>
</dbReference>
<dbReference type="PANTHER" id="PTHR11239:SF1">
    <property type="entry name" value="DNA-DIRECTED RNA POLYMERASE II SUBUNIT RPB9"/>
    <property type="match status" value="1"/>
</dbReference>
<keyword evidence="3" id="KW-0479">Metal-binding</keyword>
<dbReference type="Pfam" id="PF02150">
    <property type="entry name" value="Zn_ribbon_RPB9"/>
    <property type="match status" value="1"/>
</dbReference>
<evidence type="ECO:0000313" key="9">
    <source>
        <dbReference type="Proteomes" id="UP000185944"/>
    </source>
</evidence>
<evidence type="ECO:0000256" key="1">
    <source>
        <dbReference type="ARBA" id="ARBA00008925"/>
    </source>
</evidence>
<keyword evidence="2 8" id="KW-0240">DNA-directed RNA polymerase</keyword>
<protein>
    <submittedName>
        <fullName evidence="8">DNA-directed RNA polymerase II subunit RPB9</fullName>
    </submittedName>
</protein>
<dbReference type="InterPro" id="IPR012164">
    <property type="entry name" value="Rpa12/Rpb9/Rpc10/TFS"/>
</dbReference>
<name>A0A177ED85_9MICR</name>
<accession>A0A177ED85</accession>
<comment type="similarity">
    <text evidence="1">Belongs to the archaeal RpoM/eukaryotic RPA12/RPB9/RPC11 RNA polymerase family.</text>
</comment>
<dbReference type="GO" id="GO:0006283">
    <property type="term" value="P:transcription-coupled nucleotide-excision repair"/>
    <property type="evidence" value="ECO:0007669"/>
    <property type="project" value="TreeGrafter"/>
</dbReference>
<dbReference type="AlphaFoldDB" id="A0A177ED85"/>
<keyword evidence="5" id="KW-0804">Transcription</keyword>
<keyword evidence="6" id="KW-0539">Nucleus</keyword>
<dbReference type="VEuPathDB" id="MicrosporidiaDB:NEDG_00819"/>